<sequence>MPRGRKRSEEQLDAPSRHASSKRHRASQHHLSGRRVTAFNEKLCLEWFREYTTADEPDTIGEASWGCRDPRAHHSRRGLALTAIRPDRRRPSERTAR</sequence>
<comment type="caution">
    <text evidence="2">The sequence shown here is derived from an EMBL/GenBank/DDBJ whole genome shotgun (WGS) entry which is preliminary data.</text>
</comment>
<feature type="compositionally biased region" description="Basic and acidic residues" evidence="1">
    <location>
        <begin position="85"/>
        <end position="97"/>
    </location>
</feature>
<dbReference type="EMBL" id="VIIS01001631">
    <property type="protein sequence ID" value="KAF0295245.1"/>
    <property type="molecule type" value="Genomic_DNA"/>
</dbReference>
<reference evidence="2 3" key="1">
    <citation type="submission" date="2019-07" db="EMBL/GenBank/DDBJ databases">
        <title>Draft genome assembly of a fouling barnacle, Amphibalanus amphitrite (Darwin, 1854): The first reference genome for Thecostraca.</title>
        <authorList>
            <person name="Kim W."/>
        </authorList>
    </citation>
    <scope>NUCLEOTIDE SEQUENCE [LARGE SCALE GENOMIC DNA]</scope>
    <source>
        <strain evidence="2">SNU_AA5</strain>
        <tissue evidence="2">Soma without cirri and trophi</tissue>
    </source>
</reference>
<proteinExistence type="predicted"/>
<feature type="compositionally biased region" description="Basic residues" evidence="1">
    <location>
        <begin position="19"/>
        <end position="33"/>
    </location>
</feature>
<evidence type="ECO:0000313" key="2">
    <source>
        <dbReference type="EMBL" id="KAF0295245.1"/>
    </source>
</evidence>
<feature type="region of interest" description="Disordered" evidence="1">
    <location>
        <begin position="1"/>
        <end position="35"/>
    </location>
</feature>
<dbReference type="AlphaFoldDB" id="A0A6A4VM92"/>
<evidence type="ECO:0000256" key="1">
    <source>
        <dbReference type="SAM" id="MobiDB-lite"/>
    </source>
</evidence>
<feature type="region of interest" description="Disordered" evidence="1">
    <location>
        <begin position="59"/>
        <end position="97"/>
    </location>
</feature>
<evidence type="ECO:0000313" key="3">
    <source>
        <dbReference type="Proteomes" id="UP000440578"/>
    </source>
</evidence>
<dbReference type="Proteomes" id="UP000440578">
    <property type="component" value="Unassembled WGS sequence"/>
</dbReference>
<keyword evidence="3" id="KW-1185">Reference proteome</keyword>
<gene>
    <name evidence="2" type="ORF">FJT64_000682</name>
</gene>
<accession>A0A6A4VM92</accession>
<name>A0A6A4VM92_AMPAM</name>
<protein>
    <submittedName>
        <fullName evidence="2">Uncharacterized protein</fullName>
    </submittedName>
</protein>
<organism evidence="2 3">
    <name type="scientific">Amphibalanus amphitrite</name>
    <name type="common">Striped barnacle</name>
    <name type="synonym">Balanus amphitrite</name>
    <dbReference type="NCBI Taxonomy" id="1232801"/>
    <lineage>
        <taxon>Eukaryota</taxon>
        <taxon>Metazoa</taxon>
        <taxon>Ecdysozoa</taxon>
        <taxon>Arthropoda</taxon>
        <taxon>Crustacea</taxon>
        <taxon>Multicrustacea</taxon>
        <taxon>Cirripedia</taxon>
        <taxon>Thoracica</taxon>
        <taxon>Thoracicalcarea</taxon>
        <taxon>Balanomorpha</taxon>
        <taxon>Balanoidea</taxon>
        <taxon>Balanidae</taxon>
        <taxon>Amphibalaninae</taxon>
        <taxon>Amphibalanus</taxon>
    </lineage>
</organism>